<evidence type="ECO:0000313" key="1">
    <source>
        <dbReference type="EMBL" id="KAJ3527391.1"/>
    </source>
</evidence>
<sequence>MRDRTAHESVWDLKQHLLSRGSISLSPSAEADYGFANCGPGSERELLTTVYMAAWKKGEFDEMELHAHYLQGRTLEYLEKFEDLTKERMKLERLMKNSHSA</sequence>
<organism evidence="1 2">
    <name type="scientific">Phlebia brevispora</name>
    <dbReference type="NCBI Taxonomy" id="194682"/>
    <lineage>
        <taxon>Eukaryota</taxon>
        <taxon>Fungi</taxon>
        <taxon>Dikarya</taxon>
        <taxon>Basidiomycota</taxon>
        <taxon>Agaricomycotina</taxon>
        <taxon>Agaricomycetes</taxon>
        <taxon>Polyporales</taxon>
        <taxon>Meruliaceae</taxon>
        <taxon>Phlebia</taxon>
    </lineage>
</organism>
<name>A0ACC1RWV2_9APHY</name>
<gene>
    <name evidence="1" type="ORF">NM688_g8133</name>
</gene>
<comment type="caution">
    <text evidence="1">The sequence shown here is derived from an EMBL/GenBank/DDBJ whole genome shotgun (WGS) entry which is preliminary data.</text>
</comment>
<reference evidence="1" key="1">
    <citation type="submission" date="2022-07" db="EMBL/GenBank/DDBJ databases">
        <title>Genome Sequence of Phlebia brevispora.</title>
        <authorList>
            <person name="Buettner E."/>
        </authorList>
    </citation>
    <scope>NUCLEOTIDE SEQUENCE</scope>
    <source>
        <strain evidence="1">MPL23</strain>
    </source>
</reference>
<dbReference type="EMBL" id="JANHOG010002091">
    <property type="protein sequence ID" value="KAJ3527391.1"/>
    <property type="molecule type" value="Genomic_DNA"/>
</dbReference>
<protein>
    <submittedName>
        <fullName evidence="1">Uncharacterized protein</fullName>
    </submittedName>
</protein>
<accession>A0ACC1RWV2</accession>
<keyword evidence="2" id="KW-1185">Reference proteome</keyword>
<dbReference type="Proteomes" id="UP001148662">
    <property type="component" value="Unassembled WGS sequence"/>
</dbReference>
<evidence type="ECO:0000313" key="2">
    <source>
        <dbReference type="Proteomes" id="UP001148662"/>
    </source>
</evidence>
<proteinExistence type="predicted"/>